<organism evidence="9 10">
    <name type="scientific">Corynebacterium hadale</name>
    <dbReference type="NCBI Taxonomy" id="2026255"/>
    <lineage>
        <taxon>Bacteria</taxon>
        <taxon>Bacillati</taxon>
        <taxon>Actinomycetota</taxon>
        <taxon>Actinomycetes</taxon>
        <taxon>Mycobacteriales</taxon>
        <taxon>Corynebacteriaceae</taxon>
        <taxon>Corynebacterium</taxon>
    </lineage>
</organism>
<evidence type="ECO:0000256" key="7">
    <source>
        <dbReference type="SAM" id="Phobius"/>
    </source>
</evidence>
<evidence type="ECO:0000313" key="9">
    <source>
        <dbReference type="EMBL" id="PAJ71285.1"/>
    </source>
</evidence>
<dbReference type="RefSeq" id="WP_095275196.1">
    <property type="nucleotide sequence ID" value="NZ_CP047655.1"/>
</dbReference>
<keyword evidence="7" id="KW-0812">Transmembrane</keyword>
<gene>
    <name evidence="9" type="ORF">CIG21_00700</name>
</gene>
<evidence type="ECO:0000256" key="2">
    <source>
        <dbReference type="ARBA" id="ARBA00001946"/>
    </source>
</evidence>
<keyword evidence="7" id="KW-0472">Membrane</keyword>
<dbReference type="GO" id="GO:0010945">
    <property type="term" value="F:coenzyme A diphosphatase activity"/>
    <property type="evidence" value="ECO:0007669"/>
    <property type="project" value="InterPro"/>
</dbReference>
<dbReference type="EMBL" id="NQMQ01000001">
    <property type="protein sequence ID" value="PAJ71285.1"/>
    <property type="molecule type" value="Genomic_DNA"/>
</dbReference>
<comment type="cofactor">
    <cofactor evidence="1">
        <name>Mn(2+)</name>
        <dbReference type="ChEBI" id="CHEBI:29035"/>
    </cofactor>
</comment>
<dbReference type="PROSITE" id="PS51462">
    <property type="entry name" value="NUDIX"/>
    <property type="match status" value="1"/>
</dbReference>
<dbReference type="InterPro" id="IPR045121">
    <property type="entry name" value="CoAse"/>
</dbReference>
<name>A0A269PGE3_9CORY</name>
<feature type="domain" description="Nudix hydrolase" evidence="8">
    <location>
        <begin position="52"/>
        <end position="196"/>
    </location>
</feature>
<comment type="caution">
    <text evidence="9">The sequence shown here is derived from an EMBL/GenBank/DDBJ whole genome shotgun (WGS) entry which is preliminary data.</text>
</comment>
<dbReference type="AlphaFoldDB" id="A0A269PGE3"/>
<comment type="cofactor">
    <cofactor evidence="2">
        <name>Mg(2+)</name>
        <dbReference type="ChEBI" id="CHEBI:18420"/>
    </cofactor>
</comment>
<evidence type="ECO:0000256" key="6">
    <source>
        <dbReference type="ARBA" id="ARBA00023211"/>
    </source>
</evidence>
<dbReference type="Proteomes" id="UP000215771">
    <property type="component" value="Unassembled WGS sequence"/>
</dbReference>
<dbReference type="PANTHER" id="PTHR12992:SF11">
    <property type="entry name" value="MITOCHONDRIAL COENZYME A DIPHOSPHATASE NUDT8"/>
    <property type="match status" value="1"/>
</dbReference>
<proteinExistence type="predicted"/>
<accession>A0A269PGE3</accession>
<sequence length="246" mass="27013">MSERKEGQLLDVPLQPHKAPRWLAPLIDRIQRGTYREAVRPLLHGRTAPEDAADEAAVLILFTGNAASATIPDDAHVLITHRTPRMRSHSGQMAFPGGHIDAGDRGPVDAALREAWEETGLERSRVTPLATLRTVTTGGSGLRVRPVIAYAEQPGETYVASPFETDDVFFIAVRDLVDPANRLQVGLANFAGPAFRAGCYVVWGFTAILLSILLEQAAWARDWDRTLRDLDEVLANSANGEPRYTR</sequence>
<dbReference type="CDD" id="cd03426">
    <property type="entry name" value="NUDIX_CoAse_Nudt7"/>
    <property type="match status" value="1"/>
</dbReference>
<dbReference type="InterPro" id="IPR015797">
    <property type="entry name" value="NUDIX_hydrolase-like_dom_sf"/>
</dbReference>
<protein>
    <submittedName>
        <fullName evidence="9">Coenzyme A pyrophosphatase</fullName>
    </submittedName>
</protein>
<keyword evidence="6" id="KW-0464">Manganese</keyword>
<dbReference type="PANTHER" id="PTHR12992">
    <property type="entry name" value="NUDIX HYDROLASE"/>
    <property type="match status" value="1"/>
</dbReference>
<feature type="transmembrane region" description="Helical" evidence="7">
    <location>
        <begin position="200"/>
        <end position="220"/>
    </location>
</feature>
<keyword evidence="4" id="KW-0378">Hydrolase</keyword>
<keyword evidence="5" id="KW-0460">Magnesium</keyword>
<dbReference type="SUPFAM" id="SSF55811">
    <property type="entry name" value="Nudix"/>
    <property type="match status" value="1"/>
</dbReference>
<reference evidence="9 10" key="1">
    <citation type="submission" date="2017-08" db="EMBL/GenBank/DDBJ databases">
        <authorList>
            <person name="de Groot N.N."/>
        </authorList>
    </citation>
    <scope>NUCLEOTIDE SEQUENCE [LARGE SCALE GENOMIC DNA]</scope>
    <source>
        <strain evidence="9 10">NBT06-6</strain>
    </source>
</reference>
<evidence type="ECO:0000256" key="3">
    <source>
        <dbReference type="ARBA" id="ARBA00022723"/>
    </source>
</evidence>
<evidence type="ECO:0000313" key="10">
    <source>
        <dbReference type="Proteomes" id="UP000215771"/>
    </source>
</evidence>
<evidence type="ECO:0000256" key="5">
    <source>
        <dbReference type="ARBA" id="ARBA00022842"/>
    </source>
</evidence>
<dbReference type="InterPro" id="IPR000086">
    <property type="entry name" value="NUDIX_hydrolase_dom"/>
</dbReference>
<dbReference type="Gene3D" id="3.90.79.10">
    <property type="entry name" value="Nucleoside Triphosphate Pyrophosphohydrolase"/>
    <property type="match status" value="1"/>
</dbReference>
<dbReference type="GO" id="GO:0046872">
    <property type="term" value="F:metal ion binding"/>
    <property type="evidence" value="ECO:0007669"/>
    <property type="project" value="UniProtKB-KW"/>
</dbReference>
<keyword evidence="3" id="KW-0479">Metal-binding</keyword>
<evidence type="ECO:0000256" key="1">
    <source>
        <dbReference type="ARBA" id="ARBA00001936"/>
    </source>
</evidence>
<evidence type="ECO:0000259" key="8">
    <source>
        <dbReference type="PROSITE" id="PS51462"/>
    </source>
</evidence>
<keyword evidence="7" id="KW-1133">Transmembrane helix</keyword>
<dbReference type="Pfam" id="PF00293">
    <property type="entry name" value="NUDIX"/>
    <property type="match status" value="1"/>
</dbReference>
<evidence type="ECO:0000256" key="4">
    <source>
        <dbReference type="ARBA" id="ARBA00022801"/>
    </source>
</evidence>